<accession>A0A9D4G0F4</accession>
<proteinExistence type="predicted"/>
<keyword evidence="1" id="KW-0472">Membrane</keyword>
<protein>
    <submittedName>
        <fullName evidence="2">Uncharacterized protein</fullName>
    </submittedName>
</protein>
<evidence type="ECO:0000256" key="1">
    <source>
        <dbReference type="SAM" id="Phobius"/>
    </source>
</evidence>
<dbReference type="AlphaFoldDB" id="A0A9D4G0F4"/>
<feature type="transmembrane region" description="Helical" evidence="1">
    <location>
        <begin position="22"/>
        <end position="41"/>
    </location>
</feature>
<comment type="caution">
    <text evidence="2">The sequence shown here is derived from an EMBL/GenBank/DDBJ whole genome shotgun (WGS) entry which is preliminary data.</text>
</comment>
<evidence type="ECO:0000313" key="2">
    <source>
        <dbReference type="EMBL" id="KAH3808375.1"/>
    </source>
</evidence>
<dbReference type="SUPFAM" id="SSF103473">
    <property type="entry name" value="MFS general substrate transporter"/>
    <property type="match status" value="1"/>
</dbReference>
<name>A0A9D4G0F4_DREPO</name>
<keyword evidence="3" id="KW-1185">Reference proteome</keyword>
<dbReference type="InterPro" id="IPR036259">
    <property type="entry name" value="MFS_trans_sf"/>
</dbReference>
<feature type="transmembrane region" description="Helical" evidence="1">
    <location>
        <begin position="53"/>
        <end position="72"/>
    </location>
</feature>
<dbReference type="Proteomes" id="UP000828390">
    <property type="component" value="Unassembled WGS sequence"/>
</dbReference>
<evidence type="ECO:0000313" key="3">
    <source>
        <dbReference type="Proteomes" id="UP000828390"/>
    </source>
</evidence>
<reference evidence="2" key="1">
    <citation type="journal article" date="2019" name="bioRxiv">
        <title>The Genome of the Zebra Mussel, Dreissena polymorpha: A Resource for Invasive Species Research.</title>
        <authorList>
            <person name="McCartney M.A."/>
            <person name="Auch B."/>
            <person name="Kono T."/>
            <person name="Mallez S."/>
            <person name="Zhang Y."/>
            <person name="Obille A."/>
            <person name="Becker A."/>
            <person name="Abrahante J.E."/>
            <person name="Garbe J."/>
            <person name="Badalamenti J.P."/>
            <person name="Herman A."/>
            <person name="Mangelson H."/>
            <person name="Liachko I."/>
            <person name="Sullivan S."/>
            <person name="Sone E.D."/>
            <person name="Koren S."/>
            <person name="Silverstein K.A.T."/>
            <person name="Beckman K.B."/>
            <person name="Gohl D.M."/>
        </authorList>
    </citation>
    <scope>NUCLEOTIDE SEQUENCE</scope>
    <source>
        <strain evidence="2">Duluth1</strain>
        <tissue evidence="2">Whole animal</tissue>
    </source>
</reference>
<sequence length="103" mass="11330">MGIDCFQITACLVSFCKAYAPFLYQLFVSPGLLSTIARAVIGLIADRKWFSRARLCCLVLVINGVLITMAPFCASRTAFLAFGILFGLSAGTPWPYSYCTWDI</sequence>
<keyword evidence="1" id="KW-1133">Transmembrane helix</keyword>
<dbReference type="EMBL" id="JAIWYP010000006">
    <property type="protein sequence ID" value="KAH3808375.1"/>
    <property type="molecule type" value="Genomic_DNA"/>
</dbReference>
<feature type="transmembrane region" description="Helical" evidence="1">
    <location>
        <begin position="78"/>
        <end position="96"/>
    </location>
</feature>
<organism evidence="2 3">
    <name type="scientific">Dreissena polymorpha</name>
    <name type="common">Zebra mussel</name>
    <name type="synonym">Mytilus polymorpha</name>
    <dbReference type="NCBI Taxonomy" id="45954"/>
    <lineage>
        <taxon>Eukaryota</taxon>
        <taxon>Metazoa</taxon>
        <taxon>Spiralia</taxon>
        <taxon>Lophotrochozoa</taxon>
        <taxon>Mollusca</taxon>
        <taxon>Bivalvia</taxon>
        <taxon>Autobranchia</taxon>
        <taxon>Heteroconchia</taxon>
        <taxon>Euheterodonta</taxon>
        <taxon>Imparidentia</taxon>
        <taxon>Neoheterodontei</taxon>
        <taxon>Myida</taxon>
        <taxon>Dreissenoidea</taxon>
        <taxon>Dreissenidae</taxon>
        <taxon>Dreissena</taxon>
    </lineage>
</organism>
<gene>
    <name evidence="2" type="ORF">DPMN_136728</name>
</gene>
<reference evidence="2" key="2">
    <citation type="submission" date="2020-11" db="EMBL/GenBank/DDBJ databases">
        <authorList>
            <person name="McCartney M.A."/>
            <person name="Auch B."/>
            <person name="Kono T."/>
            <person name="Mallez S."/>
            <person name="Becker A."/>
            <person name="Gohl D.M."/>
            <person name="Silverstein K.A.T."/>
            <person name="Koren S."/>
            <person name="Bechman K.B."/>
            <person name="Herman A."/>
            <person name="Abrahante J.E."/>
            <person name="Garbe J."/>
        </authorList>
    </citation>
    <scope>NUCLEOTIDE SEQUENCE</scope>
    <source>
        <strain evidence="2">Duluth1</strain>
        <tissue evidence="2">Whole animal</tissue>
    </source>
</reference>
<keyword evidence="1" id="KW-0812">Transmembrane</keyword>